<protein>
    <recommendedName>
        <fullName evidence="3">Large polyvalent protein associated domain-containing protein</fullName>
    </recommendedName>
</protein>
<dbReference type="InterPro" id="IPR040561">
    <property type="entry name" value="LPD38"/>
</dbReference>
<evidence type="ECO:0000313" key="5">
    <source>
        <dbReference type="Proteomes" id="UP001210231"/>
    </source>
</evidence>
<name>A0ABT4UIW5_9BACT</name>
<feature type="coiled-coil region" evidence="1">
    <location>
        <begin position="572"/>
        <end position="599"/>
    </location>
</feature>
<dbReference type="EMBL" id="JAQGEF010000007">
    <property type="protein sequence ID" value="MDA3614723.1"/>
    <property type="molecule type" value="Genomic_DNA"/>
</dbReference>
<evidence type="ECO:0000256" key="1">
    <source>
        <dbReference type="SAM" id="Coils"/>
    </source>
</evidence>
<feature type="compositionally biased region" description="Low complexity" evidence="2">
    <location>
        <begin position="71"/>
        <end position="103"/>
    </location>
</feature>
<keyword evidence="5" id="KW-1185">Reference proteome</keyword>
<gene>
    <name evidence="4" type="ORF">O3P16_07880</name>
</gene>
<dbReference type="Pfam" id="PF18857">
    <property type="entry name" value="LPD38"/>
    <property type="match status" value="1"/>
</dbReference>
<dbReference type="RefSeq" id="WP_407031048.1">
    <property type="nucleotide sequence ID" value="NZ_JAQGEF010000007.1"/>
</dbReference>
<feature type="region of interest" description="Disordered" evidence="2">
    <location>
        <begin position="1452"/>
        <end position="1530"/>
    </location>
</feature>
<evidence type="ECO:0000259" key="3">
    <source>
        <dbReference type="Pfam" id="PF18857"/>
    </source>
</evidence>
<feature type="compositionally biased region" description="Basic and acidic residues" evidence="2">
    <location>
        <begin position="1364"/>
        <end position="1381"/>
    </location>
</feature>
<feature type="coiled-coil region" evidence="1">
    <location>
        <begin position="972"/>
        <end position="999"/>
    </location>
</feature>
<feature type="region of interest" description="Disordered" evidence="2">
    <location>
        <begin position="1306"/>
        <end position="1390"/>
    </location>
</feature>
<evidence type="ECO:0000313" key="4">
    <source>
        <dbReference type="EMBL" id="MDA3614723.1"/>
    </source>
</evidence>
<feature type="region of interest" description="Disordered" evidence="2">
    <location>
        <begin position="71"/>
        <end position="113"/>
    </location>
</feature>
<keyword evidence="1" id="KW-0175">Coiled coil</keyword>
<reference evidence="4 5" key="1">
    <citation type="submission" date="2022-12" db="EMBL/GenBank/DDBJ databases">
        <title>Chitinophagaceae gen. sp. nov., a new member of the family Chitinophagaceae, isolated from soil in a chemical factory.</title>
        <authorList>
            <person name="Ke Z."/>
        </authorList>
    </citation>
    <scope>NUCLEOTIDE SEQUENCE [LARGE SCALE GENOMIC DNA]</scope>
    <source>
        <strain evidence="4 5">LY-5</strain>
    </source>
</reference>
<comment type="caution">
    <text evidence="4">The sequence shown here is derived from an EMBL/GenBank/DDBJ whole genome shotgun (WGS) entry which is preliminary data.</text>
</comment>
<feature type="domain" description="Large polyvalent protein associated" evidence="3">
    <location>
        <begin position="2317"/>
        <end position="2472"/>
    </location>
</feature>
<organism evidence="4 5">
    <name type="scientific">Polluticaenibacter yanchengensis</name>
    <dbReference type="NCBI Taxonomy" id="3014562"/>
    <lineage>
        <taxon>Bacteria</taxon>
        <taxon>Pseudomonadati</taxon>
        <taxon>Bacteroidota</taxon>
        <taxon>Chitinophagia</taxon>
        <taxon>Chitinophagales</taxon>
        <taxon>Chitinophagaceae</taxon>
        <taxon>Polluticaenibacter</taxon>
    </lineage>
</organism>
<dbReference type="Proteomes" id="UP001210231">
    <property type="component" value="Unassembled WGS sequence"/>
</dbReference>
<proteinExistence type="predicted"/>
<sequence length="2584" mass="289821">MDEKLFKALQDYVATYRSGKYKDWETMNSKFPELAGYELSVLQDYAVTANSGKYKTWEEVNAKFPEFQTPKPVAAQPKQQPEVQSQTNQPVQATVPTQTQETTKPAIQPLPTENGNTPYSEMVNQFFSTKNPAVSQTPFSKVIDAPVESEANAFLPDVFKVDKKYARDYDAKSQAVKEYEAEKSNFDKSILTRKDETGSDVPVYPVLRDGKYIDYTTGIELNLTSDDLKDKIAVIPDEIKIGNLKGKNYLKITDAGNVAVEPPLRPFATNELQMASVVDYRDNPKAEAAYNQLSPNLKKIVDVSRQEALRDDDYADILGDRSSNAPKERIFEKAPMVTSEDGVSNKPKEVRKDLGTGDFMRYLMVNPDMAEYVDKSLNRLGEEYKSRIDTQEGAFNVIKIALEDKYKVFDKNIPIPKDEVDLQWALETDNPEIIQSNAQGYAFAQSSIQAKLKDKYRYKIIQAGLEKESDRMNEIVKYWSNDQKQKSGVSDEVIEQKISNNEPLSENELKYVTEMTQAASTQGKLNQIISSEQLQNDPLIQQFNKNESKYKEYAAEIERAKAIKNDPQNEKYLKYLNRLSEFEDELNLARREFKGIVNEQTKQDVKDYKMLTAGQEGFDWQDENYYWRFSPIFKTVESLKSVGQGILQGTAEIASGGLKLATKMFNPYSAYTDAQLDKATDWTKTLINRQVSEEAKAWAADNGFNSGFIDVTGVGNTLGTLLPYIAGSQLATARGASALATDFLMGAAMGAANADKMAQQYGLSGMAYQTYKNASTFVMGAANLLQMPFIRSQAVASNIFKGVVEGSFPKQTTKQLIFNGIKGSLKDIPDAIGDLASLALIVKATEFGDAKAGQLANFIQDEDRANEQFDLSEMAGIKELLYATAFYKGAIKAKSITARVKGADKSYNMGRQIQEYYDNIGDGLIDASTDNYKAARSWVDDAINENPNDPYLMEIERRLLKYADGMDHMPQYKEQKIAIENVQNKIARLEKSKENLSPEFHEPVNEHIADLRKQISKFVVEPSAANKYIEDLAAKRTKMLEQTEGTLSHRETTENPAIGEYGNGIGLKILLSDMIPFARNGMPDPISVSKHFNIESRDALRLIEKFNETINIRRTEAEIAALKESGNTIEVGEPVSDAVKTDAEPKTDKAKPAPYMEPKSKPVIVTANDPLAKAKPKETFDSNPNETIQNALGKDAEYNGVRGKLEVAEDGAIVVSDGFREAEVSGAKGNPEMKIGEVEGLNVMFNRRSELNKEARNLLKDEANLGEKPTSKTRRIAKDHGIRVTDNTTNAEIVAELKLLRDGEPALKNEAVPEPEAIEQSVEVPKAEIEQSTPITEAESKRQSNLETLAKARAAKNDPSQKLARAEEKLSSHKEKSEKQIADLTPETFEKQKNKTVRKLEKDIDKATSNVAETRLGLIEKGIDPAEVQKQPEFKKAASELRKLNKQLELENGKTLESEQTRLRTEADAETVRLQEQVDKIKSAPVPKESPSTGLPGDSATVDSSTKATPNADKPEAQKSGGTLSNPDYKRIDGLTGEAIKVAPEPVAAGGEIVIPRKSMKKLIDALGIKTVYQRMKAGVLGFYRAADGAVRMGKLDDMGTMAHEIAHKLDDRLGLTKGRGSAALESELKWFFDRGGSNPPDNRGLTDAEKLQYLRQEGLAEFVRSYVSDPVKTQATASELTSLFKSKMPKEWMDAIETFGREYRNYQHNIDVNPQEHAASRIESSLDKRTRIERMLDWAGLVDTGQGMRWNMKDKLEAALFDRAAAFHKAVEELKFMTGKYDLLESNNPSVLLRALSHIGAKVDDALRLGIRNADMKVITENGEVINLDYLTAKMDKSSKKALLKDFMLTKNVMVAERTLELYDRRVKSLLDEGKTPTRQDEYKISGLGSEQISDVEMAKKVLDSFNNMDAATKDRVNESARRYRVFADHTLQYLRDKGRISDEQYKQYKDANQFYVAFNRLKQESPDVFESDAGHRGSSNLATPDNVIKQAKGSDSIIKDPYESLIDNYDRIIREADRNDVMRSFYDLAYVNRTMHGALENEVGKIVRIETEPVKGSTTVYIDGQKKYMVMDKNVQKALDNMVDTGMNPGIFGWYGKILRGAVTLAPTFFFRNIVRDTQHRMLISDSIRNPLTAPADTIRAFIGEKKHWSDVAAAGGLSGGYYFKDKATYYGMMNEHLQDTVKKGASYINPLNWGKAWEGYKKLLEKGELLNRVAEYRTSYKKAIKEGKSEKDAMLYAAMKSADLIDFARGGNLIVQLNKFVPFTNAAFQGLHSSFISLKRNPALMFSKNLIWYGMARALEMAWNTQDKDNHDLFSSLTAHDRDMFLNFFIDGKRIIIPLAFEQSLMTSGMSRAFDSLFFGKKFDYKGYAKSIGNALLPIDESALFPGMKPIAEVLANYNFYTGNQIVPHYEKDKALELRDGQKYASPIGQLIGSAISVDARVIDHMFKGFGAYFANYSMSASYSMVGDKKKGLNVDNLGFSRSTNAAFSWQAAEFNKLKKELGEGNDREMKIYKKLEKAIYERSSTPEEEKENNIALLDFVKERLPELKQKLKEIRNPRPENVKKTFNRLIDTRNENLNNE</sequence>
<accession>A0ABT4UIW5</accession>
<evidence type="ECO:0000256" key="2">
    <source>
        <dbReference type="SAM" id="MobiDB-lite"/>
    </source>
</evidence>
<feature type="compositionally biased region" description="Basic and acidic residues" evidence="2">
    <location>
        <begin position="1452"/>
        <end position="1482"/>
    </location>
</feature>